<organism evidence="1 2">
    <name type="scientific">Hypholoma sublateritium (strain FD-334 SS-4)</name>
    <dbReference type="NCBI Taxonomy" id="945553"/>
    <lineage>
        <taxon>Eukaryota</taxon>
        <taxon>Fungi</taxon>
        <taxon>Dikarya</taxon>
        <taxon>Basidiomycota</taxon>
        <taxon>Agaricomycotina</taxon>
        <taxon>Agaricomycetes</taxon>
        <taxon>Agaricomycetidae</taxon>
        <taxon>Agaricales</taxon>
        <taxon>Agaricineae</taxon>
        <taxon>Strophariaceae</taxon>
        <taxon>Hypholoma</taxon>
    </lineage>
</organism>
<keyword evidence="2" id="KW-1185">Reference proteome</keyword>
<protein>
    <submittedName>
        <fullName evidence="1">Uncharacterized protein</fullName>
    </submittedName>
</protein>
<evidence type="ECO:0000313" key="1">
    <source>
        <dbReference type="EMBL" id="KJA22141.1"/>
    </source>
</evidence>
<sequence length="153" mass="16745">MQRHPVVLCYPQLQFSLHDEASWDSATQAQPKSRLLQTRSQCSDQSACGSPTNMSSDIRHMCITIDPAGTFLRPLSRNAPTAFLLLPRPSTLCKPPSPCFHGLARATSNGSAADACCSIYGHRNAQPNGSVRRSLYAFVIIPCTIVYPTRTHT</sequence>
<reference evidence="2" key="1">
    <citation type="submission" date="2014-04" db="EMBL/GenBank/DDBJ databases">
        <title>Evolutionary Origins and Diversification of the Mycorrhizal Mutualists.</title>
        <authorList>
            <consortium name="DOE Joint Genome Institute"/>
            <consortium name="Mycorrhizal Genomics Consortium"/>
            <person name="Kohler A."/>
            <person name="Kuo A."/>
            <person name="Nagy L.G."/>
            <person name="Floudas D."/>
            <person name="Copeland A."/>
            <person name="Barry K.W."/>
            <person name="Cichocki N."/>
            <person name="Veneault-Fourrey C."/>
            <person name="LaButti K."/>
            <person name="Lindquist E.A."/>
            <person name="Lipzen A."/>
            <person name="Lundell T."/>
            <person name="Morin E."/>
            <person name="Murat C."/>
            <person name="Riley R."/>
            <person name="Ohm R."/>
            <person name="Sun H."/>
            <person name="Tunlid A."/>
            <person name="Henrissat B."/>
            <person name="Grigoriev I.V."/>
            <person name="Hibbett D.S."/>
            <person name="Martin F."/>
        </authorList>
    </citation>
    <scope>NUCLEOTIDE SEQUENCE [LARGE SCALE GENOMIC DNA]</scope>
    <source>
        <strain evidence="2">FD-334 SS-4</strain>
    </source>
</reference>
<dbReference type="EMBL" id="KN817552">
    <property type="protein sequence ID" value="KJA22141.1"/>
    <property type="molecule type" value="Genomic_DNA"/>
</dbReference>
<accession>A0A0D2P0B2</accession>
<gene>
    <name evidence="1" type="ORF">HYPSUDRAFT_666524</name>
</gene>
<evidence type="ECO:0000313" key="2">
    <source>
        <dbReference type="Proteomes" id="UP000054270"/>
    </source>
</evidence>
<proteinExistence type="predicted"/>
<name>A0A0D2P0B2_HYPSF</name>
<dbReference type="Proteomes" id="UP000054270">
    <property type="component" value="Unassembled WGS sequence"/>
</dbReference>
<dbReference type="AlphaFoldDB" id="A0A0D2P0B2"/>